<evidence type="ECO:0000256" key="3">
    <source>
        <dbReference type="ARBA" id="ARBA00022475"/>
    </source>
</evidence>
<keyword evidence="5 7" id="KW-1133">Transmembrane helix</keyword>
<feature type="transmembrane region" description="Helical" evidence="7">
    <location>
        <begin position="60"/>
        <end position="84"/>
    </location>
</feature>
<sequence>MDTLVNMIPANIFEALAKGSFDQVIVFSTFVGIAIILMEKDDREYLSNFFNVTSRMLCRLVGVVMGYAPIGVGVLIACTVGRYGENLVGFLGKFLVSVYICIIAMIIVYMILLTIFTKRNAFSTIKLCLPGMMTSFSTASSMATVPVNLECADALKVSRSISGFTVPLGAQVNKDGQGILIALTFVVASQCVGLDVSMDMLIKMVVLGLILTTGTGGMPGGSIVSLTIIVDTFGLPLEVVAIIAGVFTLVDTGATMMNCLGDLIGTTIVGDSENDVA</sequence>
<dbReference type="PANTHER" id="PTHR42865:SF7">
    <property type="entry name" value="PROTON_GLUTAMATE-ASPARTATE SYMPORTER"/>
    <property type="match status" value="1"/>
</dbReference>
<keyword evidence="9" id="KW-1185">Reference proteome</keyword>
<dbReference type="PANTHER" id="PTHR42865">
    <property type="entry name" value="PROTON/GLUTAMATE-ASPARTATE SYMPORTER"/>
    <property type="match status" value="1"/>
</dbReference>
<dbReference type="InterPro" id="IPR001991">
    <property type="entry name" value="Na-dicarboxylate_symporter"/>
</dbReference>
<gene>
    <name evidence="8" type="primary">gltP_2</name>
    <name evidence="8" type="ORF">NCTC12020_00063</name>
</gene>
<proteinExistence type="predicted"/>
<dbReference type="SUPFAM" id="SSF118215">
    <property type="entry name" value="Proton glutamate symport protein"/>
    <property type="match status" value="1"/>
</dbReference>
<dbReference type="Gene3D" id="1.10.3860.10">
    <property type="entry name" value="Sodium:dicarboxylate symporter"/>
    <property type="match status" value="1"/>
</dbReference>
<dbReference type="GO" id="GO:0015293">
    <property type="term" value="F:symporter activity"/>
    <property type="evidence" value="ECO:0007669"/>
    <property type="project" value="UniProtKB-KW"/>
</dbReference>
<dbReference type="AlphaFoldDB" id="A0A380NF34"/>
<evidence type="ECO:0000256" key="1">
    <source>
        <dbReference type="ARBA" id="ARBA00004651"/>
    </source>
</evidence>
<dbReference type="InterPro" id="IPR036458">
    <property type="entry name" value="Na:dicarbo_symporter_sf"/>
</dbReference>
<evidence type="ECO:0000256" key="7">
    <source>
        <dbReference type="SAM" id="Phobius"/>
    </source>
</evidence>
<feature type="transmembrane region" description="Helical" evidence="7">
    <location>
        <begin position="20"/>
        <end position="39"/>
    </location>
</feature>
<dbReference type="GO" id="GO:0005886">
    <property type="term" value="C:plasma membrane"/>
    <property type="evidence" value="ECO:0007669"/>
    <property type="project" value="UniProtKB-SubCell"/>
</dbReference>
<feature type="transmembrane region" description="Helical" evidence="7">
    <location>
        <begin position="205"/>
        <end position="229"/>
    </location>
</feature>
<keyword evidence="4 7" id="KW-0812">Transmembrane</keyword>
<reference evidence="8 9" key="1">
    <citation type="submission" date="2018-06" db="EMBL/GenBank/DDBJ databases">
        <authorList>
            <consortium name="Pathogen Informatics"/>
            <person name="Doyle S."/>
        </authorList>
    </citation>
    <scope>NUCLEOTIDE SEQUENCE [LARGE SCALE GENOMIC DNA]</scope>
    <source>
        <strain evidence="8 9">NCTC12020</strain>
    </source>
</reference>
<evidence type="ECO:0000313" key="8">
    <source>
        <dbReference type="EMBL" id="SUP39480.1"/>
    </source>
</evidence>
<feature type="transmembrane region" description="Helical" evidence="7">
    <location>
        <begin position="235"/>
        <end position="254"/>
    </location>
</feature>
<dbReference type="Pfam" id="PF00375">
    <property type="entry name" value="SDF"/>
    <property type="match status" value="1"/>
</dbReference>
<feature type="transmembrane region" description="Helical" evidence="7">
    <location>
        <begin position="96"/>
        <end position="116"/>
    </location>
</feature>
<evidence type="ECO:0000256" key="2">
    <source>
        <dbReference type="ARBA" id="ARBA00022448"/>
    </source>
</evidence>
<dbReference type="Proteomes" id="UP000255367">
    <property type="component" value="Unassembled WGS sequence"/>
</dbReference>
<evidence type="ECO:0000313" key="9">
    <source>
        <dbReference type="Proteomes" id="UP000255367"/>
    </source>
</evidence>
<comment type="subcellular location">
    <subcellularLocation>
        <location evidence="1">Cell membrane</location>
        <topology evidence="1">Multi-pass membrane protein</topology>
    </subcellularLocation>
</comment>
<dbReference type="PRINTS" id="PR00173">
    <property type="entry name" value="EDTRNSPORT"/>
</dbReference>
<name>A0A380NF34_9FIRM</name>
<accession>A0A380NF34</accession>
<evidence type="ECO:0000256" key="4">
    <source>
        <dbReference type="ARBA" id="ARBA00022692"/>
    </source>
</evidence>
<evidence type="ECO:0000256" key="5">
    <source>
        <dbReference type="ARBA" id="ARBA00022989"/>
    </source>
</evidence>
<evidence type="ECO:0000256" key="6">
    <source>
        <dbReference type="ARBA" id="ARBA00023136"/>
    </source>
</evidence>
<keyword evidence="2" id="KW-0813">Transport</keyword>
<organism evidence="8 9">
    <name type="scientific">Veillonella criceti</name>
    <dbReference type="NCBI Taxonomy" id="103891"/>
    <lineage>
        <taxon>Bacteria</taxon>
        <taxon>Bacillati</taxon>
        <taxon>Bacillota</taxon>
        <taxon>Negativicutes</taxon>
        <taxon>Veillonellales</taxon>
        <taxon>Veillonellaceae</taxon>
        <taxon>Veillonella</taxon>
    </lineage>
</organism>
<keyword evidence="3" id="KW-1003">Cell membrane</keyword>
<dbReference type="EMBL" id="UHIO01000001">
    <property type="protein sequence ID" value="SUP39480.1"/>
    <property type="molecule type" value="Genomic_DNA"/>
</dbReference>
<dbReference type="GO" id="GO:0006835">
    <property type="term" value="P:dicarboxylic acid transport"/>
    <property type="evidence" value="ECO:0007669"/>
    <property type="project" value="TreeGrafter"/>
</dbReference>
<keyword evidence="6 7" id="KW-0472">Membrane</keyword>
<protein>
    <submittedName>
        <fullName evidence="8">Glutamate-aspartate carrier protein</fullName>
    </submittedName>
</protein>